<name>A0ABM0ZQ60_ECHTE</name>
<evidence type="ECO:0000256" key="8">
    <source>
        <dbReference type="SAM" id="MobiDB-lite"/>
    </source>
</evidence>
<dbReference type="Gene3D" id="2.60.120.40">
    <property type="match status" value="1"/>
</dbReference>
<comment type="subcellular location">
    <subcellularLocation>
        <location evidence="1">Secreted</location>
    </subcellularLocation>
</comment>
<evidence type="ECO:0000256" key="4">
    <source>
        <dbReference type="ARBA" id="ARBA00022729"/>
    </source>
</evidence>
<comment type="similarity">
    <text evidence="7">Belongs to the adipolin/erythroferrone family.</text>
</comment>
<dbReference type="InterPro" id="IPR052136">
    <property type="entry name" value="Adipolin/Erythroferrone-rel"/>
</dbReference>
<evidence type="ECO:0000259" key="10">
    <source>
        <dbReference type="PROSITE" id="PS50871"/>
    </source>
</evidence>
<dbReference type="Proteomes" id="UP000694863">
    <property type="component" value="Unplaced"/>
</dbReference>
<evidence type="ECO:0000256" key="3">
    <source>
        <dbReference type="ARBA" id="ARBA00022702"/>
    </source>
</evidence>
<feature type="compositionally biased region" description="Basic residues" evidence="8">
    <location>
        <begin position="90"/>
        <end position="103"/>
    </location>
</feature>
<dbReference type="GeneID" id="101639085"/>
<dbReference type="PROSITE" id="PS50871">
    <property type="entry name" value="C1Q"/>
    <property type="match status" value="1"/>
</dbReference>
<feature type="compositionally biased region" description="Pro residues" evidence="8">
    <location>
        <begin position="107"/>
        <end position="118"/>
    </location>
</feature>
<protein>
    <submittedName>
        <fullName evidence="12">Erythroferrone</fullName>
    </submittedName>
</protein>
<dbReference type="Gene3D" id="1.20.5.320">
    <property type="entry name" value="6-Phosphogluconate Dehydrogenase, domain 3"/>
    <property type="match status" value="1"/>
</dbReference>
<keyword evidence="4 9" id="KW-0732">Signal</keyword>
<keyword evidence="6" id="KW-0325">Glycoprotein</keyword>
<keyword evidence="3" id="KW-0372">Hormone</keyword>
<keyword evidence="2" id="KW-0964">Secreted</keyword>
<proteinExistence type="inferred from homology"/>
<keyword evidence="5" id="KW-1015">Disulfide bond</keyword>
<reference evidence="12" key="1">
    <citation type="submission" date="2025-08" db="UniProtKB">
        <authorList>
            <consortium name="RefSeq"/>
        </authorList>
    </citation>
    <scope>IDENTIFICATION</scope>
</reference>
<keyword evidence="11" id="KW-1185">Reference proteome</keyword>
<dbReference type="InterPro" id="IPR001073">
    <property type="entry name" value="C1q_dom"/>
</dbReference>
<organism evidence="11 12">
    <name type="scientific">Echinops telfairi</name>
    <name type="common">Lesser hedgehog tenrec</name>
    <dbReference type="NCBI Taxonomy" id="9371"/>
    <lineage>
        <taxon>Eukaryota</taxon>
        <taxon>Metazoa</taxon>
        <taxon>Chordata</taxon>
        <taxon>Craniata</taxon>
        <taxon>Vertebrata</taxon>
        <taxon>Euteleostomi</taxon>
        <taxon>Mammalia</taxon>
        <taxon>Eutheria</taxon>
        <taxon>Afrotheria</taxon>
        <taxon>Tenrecidae</taxon>
        <taxon>Tenrecinae</taxon>
        <taxon>Echinops</taxon>
    </lineage>
</organism>
<dbReference type="RefSeq" id="XP_012859838.1">
    <property type="nucleotide sequence ID" value="XM_013004384.2"/>
</dbReference>
<evidence type="ECO:0000256" key="6">
    <source>
        <dbReference type="ARBA" id="ARBA00023180"/>
    </source>
</evidence>
<evidence type="ECO:0000313" key="11">
    <source>
        <dbReference type="Proteomes" id="UP000694863"/>
    </source>
</evidence>
<evidence type="ECO:0000256" key="1">
    <source>
        <dbReference type="ARBA" id="ARBA00004613"/>
    </source>
</evidence>
<sequence length="336" mass="35533">MAPGHPRVGAQPLLVCGLLAAAVATGLVSPQPGARAPPEPLPGNELPAGPGEGRAGPATSPAEPTTKQAHAVDPRDSWMFFLQQSDRGVNSRRRSRGKARKPKLGLPGPPGPPGPQGPPGAIVTSEVLLREFQQLLKDALRQREDVDPEPVTLHPTTSVPEDLEEAAAADSVLALLTTRLRSESLRVTAAFCCHLHWDTPVEGHSLHQLGHYQVLVTEHPFSRGPGLNLTSGRYTAPVGGFYSFSAALHVAFAVGPRPPLARDYLRLLVCIQSQCQHHSLETVVGLAHSSDLFTIATSGVLFLQSGQYTSVFVDNVSSAPLTVCSGSRFSAVLLGV</sequence>
<feature type="signal peptide" evidence="9">
    <location>
        <begin position="1"/>
        <end position="30"/>
    </location>
</feature>
<evidence type="ECO:0000256" key="5">
    <source>
        <dbReference type="ARBA" id="ARBA00023157"/>
    </source>
</evidence>
<dbReference type="PANTHER" id="PTHR24019">
    <property type="entry name" value="ADIPOLIN"/>
    <property type="match status" value="1"/>
</dbReference>
<feature type="region of interest" description="Disordered" evidence="8">
    <location>
        <begin position="30"/>
        <end position="119"/>
    </location>
</feature>
<evidence type="ECO:0000256" key="7">
    <source>
        <dbReference type="ARBA" id="ARBA00038198"/>
    </source>
</evidence>
<evidence type="ECO:0000313" key="12">
    <source>
        <dbReference type="RefSeq" id="XP_012859838.1"/>
    </source>
</evidence>
<gene>
    <name evidence="12" type="primary">ERFE</name>
</gene>
<evidence type="ECO:0000256" key="9">
    <source>
        <dbReference type="SAM" id="SignalP"/>
    </source>
</evidence>
<feature type="chain" id="PRO_5046725770" evidence="9">
    <location>
        <begin position="31"/>
        <end position="336"/>
    </location>
</feature>
<dbReference type="SUPFAM" id="SSF49842">
    <property type="entry name" value="TNF-like"/>
    <property type="match status" value="1"/>
</dbReference>
<accession>A0ABM0ZQ60</accession>
<dbReference type="InterPro" id="IPR008983">
    <property type="entry name" value="Tumour_necrosis_fac-like_dom"/>
</dbReference>
<feature type="domain" description="C1q" evidence="10">
    <location>
        <begin position="184"/>
        <end position="336"/>
    </location>
</feature>
<evidence type="ECO:0000256" key="2">
    <source>
        <dbReference type="ARBA" id="ARBA00022525"/>
    </source>
</evidence>
<dbReference type="PANTHER" id="PTHR24019:SF11">
    <property type="entry name" value="ERYTHROFERRONE"/>
    <property type="match status" value="1"/>
</dbReference>